<evidence type="ECO:0000313" key="2">
    <source>
        <dbReference type="Proteomes" id="UP000829998"/>
    </source>
</evidence>
<dbReference type="Proteomes" id="UP000829998">
    <property type="component" value="Chromosome"/>
</dbReference>
<keyword evidence="2" id="KW-1185">Reference proteome</keyword>
<evidence type="ECO:0000313" key="1">
    <source>
        <dbReference type="EMBL" id="UPZ16445.1"/>
    </source>
</evidence>
<proteinExistence type="predicted"/>
<reference evidence="1 2" key="1">
    <citation type="submission" date="2022-04" db="EMBL/GenBank/DDBJ databases">
        <authorList>
            <person name="Ra J.-S."/>
            <person name="Kim S.-B."/>
        </authorList>
    </citation>
    <scope>NUCLEOTIDE SEQUENCE [LARGE SCALE GENOMIC DNA]</scope>
    <source>
        <strain evidence="1 2">MMS21-Er5</strain>
    </source>
</reference>
<gene>
    <name evidence="1" type="ORF">M0M44_03685</name>
</gene>
<accession>A0ABY4LTN8</accession>
<name>A0ABY4LTN8_9FLAO</name>
<dbReference type="EMBL" id="CP096829">
    <property type="protein sequence ID" value="UPZ16445.1"/>
    <property type="molecule type" value="Genomic_DNA"/>
</dbReference>
<sequence length="87" mass="10705">MLYFRRYFYEPRIEKNENWGSSIYYLESNEDGEIIRQIEVYENGKKLKYSEEFIGDEFGFLSDQKIDLIEFKDFTITKKDFDEQWKG</sequence>
<organism evidence="1 2">
    <name type="scientific">Flavobacterium humidisoli</name>
    <dbReference type="NCBI Taxonomy" id="2937442"/>
    <lineage>
        <taxon>Bacteria</taxon>
        <taxon>Pseudomonadati</taxon>
        <taxon>Bacteroidota</taxon>
        <taxon>Flavobacteriia</taxon>
        <taxon>Flavobacteriales</taxon>
        <taxon>Flavobacteriaceae</taxon>
        <taxon>Flavobacterium</taxon>
    </lineage>
</organism>
<dbReference type="RefSeq" id="WP_248728551.1">
    <property type="nucleotide sequence ID" value="NZ_CP096829.1"/>
</dbReference>
<protein>
    <submittedName>
        <fullName evidence="1">Uncharacterized protein</fullName>
    </submittedName>
</protein>